<dbReference type="SUPFAM" id="SSF48264">
    <property type="entry name" value="Cytochrome P450"/>
    <property type="match status" value="1"/>
</dbReference>
<accession>A0ABQ9J0J5</accession>
<keyword evidence="3" id="KW-1185">Reference proteome</keyword>
<gene>
    <name evidence="2" type="ORF">NQ317_017737</name>
</gene>
<sequence length="140" mass="15311">MPNRVDVGVLKNATPLLGTCVAYCSLRDDVYGAIKLQREGEVLTNNILTTVNPRPRRSQGGSSIGGPSWIPVVGNLLELKKLSHRLGGQHLALAELARRFNTNVLGLKLGNDLVVTVFSYPVIRTVHSGEEYDGRPNNFF</sequence>
<keyword evidence="1" id="KW-0503">Monooxygenase</keyword>
<proteinExistence type="predicted"/>
<evidence type="ECO:0000256" key="1">
    <source>
        <dbReference type="ARBA" id="ARBA00023033"/>
    </source>
</evidence>
<name>A0ABQ9J0J5_9CUCU</name>
<reference evidence="2" key="1">
    <citation type="journal article" date="2023" name="Insect Mol. Biol.">
        <title>Genome sequencing provides insights into the evolution of gene families encoding plant cell wall-degrading enzymes in longhorned beetles.</title>
        <authorList>
            <person name="Shin N.R."/>
            <person name="Okamura Y."/>
            <person name="Kirsch R."/>
            <person name="Pauchet Y."/>
        </authorList>
    </citation>
    <scope>NUCLEOTIDE SEQUENCE</scope>
    <source>
        <strain evidence="2">MMC_N1</strain>
    </source>
</reference>
<dbReference type="Gene3D" id="1.10.630.10">
    <property type="entry name" value="Cytochrome P450"/>
    <property type="match status" value="1"/>
</dbReference>
<comment type="caution">
    <text evidence="2">The sequence shown here is derived from an EMBL/GenBank/DDBJ whole genome shotgun (WGS) entry which is preliminary data.</text>
</comment>
<dbReference type="InterPro" id="IPR036396">
    <property type="entry name" value="Cyt_P450_sf"/>
</dbReference>
<evidence type="ECO:0000313" key="2">
    <source>
        <dbReference type="EMBL" id="KAJ8970471.1"/>
    </source>
</evidence>
<organism evidence="2 3">
    <name type="scientific">Molorchus minor</name>
    <dbReference type="NCBI Taxonomy" id="1323400"/>
    <lineage>
        <taxon>Eukaryota</taxon>
        <taxon>Metazoa</taxon>
        <taxon>Ecdysozoa</taxon>
        <taxon>Arthropoda</taxon>
        <taxon>Hexapoda</taxon>
        <taxon>Insecta</taxon>
        <taxon>Pterygota</taxon>
        <taxon>Neoptera</taxon>
        <taxon>Endopterygota</taxon>
        <taxon>Coleoptera</taxon>
        <taxon>Polyphaga</taxon>
        <taxon>Cucujiformia</taxon>
        <taxon>Chrysomeloidea</taxon>
        <taxon>Cerambycidae</taxon>
        <taxon>Lamiinae</taxon>
        <taxon>Monochamini</taxon>
        <taxon>Molorchus</taxon>
    </lineage>
</organism>
<dbReference type="Proteomes" id="UP001162164">
    <property type="component" value="Unassembled WGS sequence"/>
</dbReference>
<keyword evidence="1" id="KW-0560">Oxidoreductase</keyword>
<dbReference type="EMBL" id="JAPWTJ010001618">
    <property type="protein sequence ID" value="KAJ8970471.1"/>
    <property type="molecule type" value="Genomic_DNA"/>
</dbReference>
<evidence type="ECO:0000313" key="3">
    <source>
        <dbReference type="Proteomes" id="UP001162164"/>
    </source>
</evidence>
<protein>
    <submittedName>
        <fullName evidence="2">Uncharacterized protein</fullName>
    </submittedName>
</protein>